<gene>
    <name evidence="4" type="ORF">BD410DRAFT_747416</name>
</gene>
<sequence>MVLGFGRSTKKRGKGDDKPAIRPSPSLPQMSAQGVAWPENLVDVAEVKGTTAYPAQGAAKTSFSSTTHSAIPFHKPFRMATYPNANGGPISSLYMSVPPSAFGNQAVTSYPAKLSRTSSRRSRVAPTFNLMVAGAQGTGKTSLLRLLVDTADISSLASSEQQAAMDHFLRGPPKRTEHLKTASIEISESRFDRILLTVIDTPGLDFSEGRELKLERQVSSLVKYIDRQYAETMGEEFKVVRKSKGDQHVHLCIYMVDPDSVLTPTQRRAKSSLPRKTRSEVTISSIAHKAPSLADEPPEDADDEPDPVHDRPTMSPADIRVIRRLSTRVNVLPVVARSDSLTDEKLDAIKAAIQRDLHVAGLGFGIFGHGKVHDNNKNAAGVPHVNGNSHGNGNGEIDEGIGSDDEDEDEDEEDEGNGGGGGGDRRSRTVIKLRPNSRISHRSNSRSRIDLSESASDQSVPLPLDATDPESVASTRFSAHVIAQRAPLEDLLPFALIAPEPAHSRRPPVDHRESRYSMDTYAASDNGMMAMAGPLSPDVRSALSVHTMPYWQGPPKDLKGVFLRRFRWGTVDVLDPSHCDFAALRTAVLSTHMRVLKSHTKNVLYEKFRTEKLLARRATQNISEEARRRLLEDLGL</sequence>
<dbReference type="InterPro" id="IPR027417">
    <property type="entry name" value="P-loop_NTPase"/>
</dbReference>
<dbReference type="Pfam" id="PF00735">
    <property type="entry name" value="Septin"/>
    <property type="match status" value="3"/>
</dbReference>
<dbReference type="PANTHER" id="PTHR18884">
    <property type="entry name" value="SEPTIN"/>
    <property type="match status" value="1"/>
</dbReference>
<reference evidence="4 5" key="1">
    <citation type="submission" date="2018-06" db="EMBL/GenBank/DDBJ databases">
        <title>A transcriptomic atlas of mushroom development highlights an independent origin of complex multicellularity.</title>
        <authorList>
            <consortium name="DOE Joint Genome Institute"/>
            <person name="Krizsan K."/>
            <person name="Almasi E."/>
            <person name="Merenyi Z."/>
            <person name="Sahu N."/>
            <person name="Viragh M."/>
            <person name="Koszo T."/>
            <person name="Mondo S."/>
            <person name="Kiss B."/>
            <person name="Balint B."/>
            <person name="Kues U."/>
            <person name="Barry K."/>
            <person name="Hegedus J.C."/>
            <person name="Henrissat B."/>
            <person name="Johnson J."/>
            <person name="Lipzen A."/>
            <person name="Ohm R."/>
            <person name="Nagy I."/>
            <person name="Pangilinan J."/>
            <person name="Yan J."/>
            <person name="Xiong Y."/>
            <person name="Grigoriev I.V."/>
            <person name="Hibbett D.S."/>
            <person name="Nagy L.G."/>
        </authorList>
    </citation>
    <scope>NUCLEOTIDE SEQUENCE [LARGE SCALE GENOMIC DNA]</scope>
    <source>
        <strain evidence="4 5">SZMC22713</strain>
    </source>
</reference>
<evidence type="ECO:0000313" key="4">
    <source>
        <dbReference type="EMBL" id="TDL23318.1"/>
    </source>
</evidence>
<dbReference type="OrthoDB" id="10261408at2759"/>
<dbReference type="Proteomes" id="UP000294933">
    <property type="component" value="Unassembled WGS sequence"/>
</dbReference>
<feature type="compositionally biased region" description="Acidic residues" evidence="2">
    <location>
        <begin position="396"/>
        <end position="416"/>
    </location>
</feature>
<dbReference type="InterPro" id="IPR030379">
    <property type="entry name" value="G_SEPTIN_dom"/>
</dbReference>
<dbReference type="AlphaFoldDB" id="A0A4Y7Q7Z1"/>
<feature type="region of interest" description="Disordered" evidence="2">
    <location>
        <begin position="265"/>
        <end position="319"/>
    </location>
</feature>
<evidence type="ECO:0000313" key="5">
    <source>
        <dbReference type="Proteomes" id="UP000294933"/>
    </source>
</evidence>
<dbReference type="PROSITE" id="PS51719">
    <property type="entry name" value="G_SEPTIN"/>
    <property type="match status" value="1"/>
</dbReference>
<dbReference type="VEuPathDB" id="FungiDB:BD410DRAFT_747416"/>
<feature type="domain" description="Septin-type G" evidence="3">
    <location>
        <begin position="124"/>
        <end position="615"/>
    </location>
</feature>
<comment type="similarity">
    <text evidence="1">Belongs to the TRAFAC class TrmE-Era-EngA-EngB-Septin-like GTPase superfamily. Septin GTPase family.</text>
</comment>
<protein>
    <recommendedName>
        <fullName evidence="3">Septin-type G domain-containing protein</fullName>
    </recommendedName>
</protein>
<dbReference type="SUPFAM" id="SSF52540">
    <property type="entry name" value="P-loop containing nucleoside triphosphate hydrolases"/>
    <property type="match status" value="1"/>
</dbReference>
<organism evidence="4 5">
    <name type="scientific">Rickenella mellea</name>
    <dbReference type="NCBI Taxonomy" id="50990"/>
    <lineage>
        <taxon>Eukaryota</taxon>
        <taxon>Fungi</taxon>
        <taxon>Dikarya</taxon>
        <taxon>Basidiomycota</taxon>
        <taxon>Agaricomycotina</taxon>
        <taxon>Agaricomycetes</taxon>
        <taxon>Hymenochaetales</taxon>
        <taxon>Rickenellaceae</taxon>
        <taxon>Rickenella</taxon>
    </lineage>
</organism>
<accession>A0A4Y7Q7Z1</accession>
<feature type="compositionally biased region" description="Acidic residues" evidence="2">
    <location>
        <begin position="296"/>
        <end position="305"/>
    </location>
</feature>
<keyword evidence="1" id="KW-0547">Nucleotide-binding</keyword>
<keyword evidence="1" id="KW-0342">GTP-binding</keyword>
<evidence type="ECO:0000259" key="3">
    <source>
        <dbReference type="PROSITE" id="PS51719"/>
    </source>
</evidence>
<dbReference type="Gene3D" id="3.40.50.300">
    <property type="entry name" value="P-loop containing nucleotide triphosphate hydrolases"/>
    <property type="match status" value="1"/>
</dbReference>
<name>A0A4Y7Q7Z1_9AGAM</name>
<dbReference type="EMBL" id="ML170171">
    <property type="protein sequence ID" value="TDL23318.1"/>
    <property type="molecule type" value="Genomic_DNA"/>
</dbReference>
<feature type="region of interest" description="Disordered" evidence="2">
    <location>
        <begin position="1"/>
        <end position="31"/>
    </location>
</feature>
<evidence type="ECO:0000256" key="1">
    <source>
        <dbReference type="RuleBase" id="RU004560"/>
    </source>
</evidence>
<feature type="compositionally biased region" description="Basic residues" evidence="2">
    <location>
        <begin position="267"/>
        <end position="276"/>
    </location>
</feature>
<dbReference type="STRING" id="50990.A0A4Y7Q7Z1"/>
<keyword evidence="5" id="KW-1185">Reference proteome</keyword>
<feature type="region of interest" description="Disordered" evidence="2">
    <location>
        <begin position="377"/>
        <end position="469"/>
    </location>
</feature>
<proteinExistence type="inferred from homology"/>
<dbReference type="GO" id="GO:0005525">
    <property type="term" value="F:GTP binding"/>
    <property type="evidence" value="ECO:0007669"/>
    <property type="project" value="UniProtKB-KW"/>
</dbReference>
<evidence type="ECO:0000256" key="2">
    <source>
        <dbReference type="SAM" id="MobiDB-lite"/>
    </source>
</evidence>